<evidence type="ECO:0008006" key="4">
    <source>
        <dbReference type="Google" id="ProtNLM"/>
    </source>
</evidence>
<feature type="transmembrane region" description="Helical" evidence="2">
    <location>
        <begin position="203"/>
        <end position="221"/>
    </location>
</feature>
<feature type="transmembrane region" description="Helical" evidence="2">
    <location>
        <begin position="21"/>
        <end position="41"/>
    </location>
</feature>
<name>A0AAU8EWV5_9MICC</name>
<keyword evidence="2" id="KW-1133">Transmembrane helix</keyword>
<organism evidence="3">
    <name type="scientific">Arthrobacter sp. K5</name>
    <dbReference type="NCBI Taxonomy" id="2839623"/>
    <lineage>
        <taxon>Bacteria</taxon>
        <taxon>Bacillati</taxon>
        <taxon>Actinomycetota</taxon>
        <taxon>Actinomycetes</taxon>
        <taxon>Micrococcales</taxon>
        <taxon>Micrococcaceae</taxon>
        <taxon>Arthrobacter</taxon>
    </lineage>
</organism>
<evidence type="ECO:0000256" key="1">
    <source>
        <dbReference type="SAM" id="MobiDB-lite"/>
    </source>
</evidence>
<dbReference type="EMBL" id="CP159279">
    <property type="protein sequence ID" value="XCH13128.1"/>
    <property type="molecule type" value="Genomic_DNA"/>
</dbReference>
<feature type="transmembrane region" description="Helical" evidence="2">
    <location>
        <begin position="270"/>
        <end position="296"/>
    </location>
</feature>
<gene>
    <name evidence="3" type="ORF">ABRP34_09175</name>
</gene>
<protein>
    <recommendedName>
        <fullName evidence="4">Integral membrane protein</fullName>
    </recommendedName>
</protein>
<keyword evidence="2" id="KW-0472">Membrane</keyword>
<feature type="transmembrane region" description="Helical" evidence="2">
    <location>
        <begin position="166"/>
        <end position="183"/>
    </location>
</feature>
<feature type="transmembrane region" description="Helical" evidence="2">
    <location>
        <begin position="137"/>
        <end position="159"/>
    </location>
</feature>
<evidence type="ECO:0000313" key="3">
    <source>
        <dbReference type="EMBL" id="XCH13128.1"/>
    </source>
</evidence>
<feature type="transmembrane region" description="Helical" evidence="2">
    <location>
        <begin position="228"/>
        <end position="250"/>
    </location>
</feature>
<dbReference type="AlphaFoldDB" id="A0AAU8EWV5"/>
<feature type="region of interest" description="Disordered" evidence="1">
    <location>
        <begin position="309"/>
        <end position="329"/>
    </location>
</feature>
<reference evidence="3" key="1">
    <citation type="submission" date="2024-06" db="EMBL/GenBank/DDBJ databases">
        <title>Biodegradation of dimethachlon by Arthrobacter sp. K5: mechanistic insights and ecological implications.</title>
        <authorList>
            <person name="Hu S."/>
            <person name="Lu P."/>
        </authorList>
    </citation>
    <scope>NUCLEOTIDE SEQUENCE</scope>
    <source>
        <strain evidence="3">K5</strain>
    </source>
</reference>
<dbReference type="RefSeq" id="WP_353712989.1">
    <property type="nucleotide sequence ID" value="NZ_CP159279.1"/>
</dbReference>
<feature type="compositionally biased region" description="Basic and acidic residues" evidence="1">
    <location>
        <begin position="320"/>
        <end position="329"/>
    </location>
</feature>
<evidence type="ECO:0000256" key="2">
    <source>
        <dbReference type="SAM" id="Phobius"/>
    </source>
</evidence>
<feature type="transmembrane region" description="Helical" evidence="2">
    <location>
        <begin position="101"/>
        <end position="125"/>
    </location>
</feature>
<keyword evidence="2" id="KW-0812">Transmembrane</keyword>
<accession>A0AAU8EWV5</accession>
<sequence length="329" mass="33432">MSPPEQALPLQPTKRTPAADTGLGCLLGIMAGLLGLAPWLITGAQLPLQNSWGSQVLPEQMPVSLLPLSQYELTTLVALLSSGGAMAGLAVRIWQPARRRLVAWCAASGVLAVQFSAAVQSFTVLDDGLTDGTLARVYFAGLLAGVITCIAAGVVALLLLAARSRALVALGAGLMAVPFTSWAGEWVVGLVGQTNVPTAVPTVARWIPALIVGCALAWCGLRPARRAAVWLADLALLWVVPALFISVGYVLGTRAMAGDLQEMLLMSRQILAATLGPAGGALPTVLLALAIALAGLGLRSVGARRRAGSGAGAEAGAGADADKGAGDTP</sequence>
<proteinExistence type="predicted"/>
<feature type="transmembrane region" description="Helical" evidence="2">
    <location>
        <begin position="73"/>
        <end position="94"/>
    </location>
</feature>